<keyword evidence="2" id="KW-1185">Reference proteome</keyword>
<gene>
    <name evidence="1" type="ORF">CLV62_101478</name>
</gene>
<dbReference type="OrthoDB" id="997347at2"/>
<reference evidence="1 2" key="1">
    <citation type="submission" date="2018-03" db="EMBL/GenBank/DDBJ databases">
        <title>Genomic Encyclopedia of Archaeal and Bacterial Type Strains, Phase II (KMG-II): from individual species to whole genera.</title>
        <authorList>
            <person name="Goeker M."/>
        </authorList>
    </citation>
    <scope>NUCLEOTIDE SEQUENCE [LARGE SCALE GENOMIC DNA]</scope>
    <source>
        <strain evidence="1 2">DSM 100214</strain>
    </source>
</reference>
<sequence length="145" mass="16318">MNESMEKVLNSIAEDILSLAHLILDENGLKNSALKEDVRCTVEASGNPVFTILFNDYIDYIEGGRKSDSGIAPPISELRDWAQRKGIPATNDVLYAIAETIRKQGMAPRPILAMLEQEIDKSFENEWADQLFDAIIKEIEVFFND</sequence>
<dbReference type="RefSeq" id="WP_110309161.1">
    <property type="nucleotide sequence ID" value="NZ_QICL01000001.1"/>
</dbReference>
<accession>A0A2V3PUB3</accession>
<comment type="caution">
    <text evidence="1">The sequence shown here is derived from an EMBL/GenBank/DDBJ whole genome shotgun (WGS) entry which is preliminary data.</text>
</comment>
<name>A0A2V3PUB3_9BACT</name>
<evidence type="ECO:0000313" key="1">
    <source>
        <dbReference type="EMBL" id="PXV69209.1"/>
    </source>
</evidence>
<evidence type="ECO:0000313" key="2">
    <source>
        <dbReference type="Proteomes" id="UP000247973"/>
    </source>
</evidence>
<proteinExistence type="predicted"/>
<organism evidence="1 2">
    <name type="scientific">Dysgonomonas alginatilytica</name>
    <dbReference type="NCBI Taxonomy" id="1605892"/>
    <lineage>
        <taxon>Bacteria</taxon>
        <taxon>Pseudomonadati</taxon>
        <taxon>Bacteroidota</taxon>
        <taxon>Bacteroidia</taxon>
        <taxon>Bacteroidales</taxon>
        <taxon>Dysgonomonadaceae</taxon>
        <taxon>Dysgonomonas</taxon>
    </lineage>
</organism>
<dbReference type="EMBL" id="QICL01000001">
    <property type="protein sequence ID" value="PXV69209.1"/>
    <property type="molecule type" value="Genomic_DNA"/>
</dbReference>
<dbReference type="AlphaFoldDB" id="A0A2V3PUB3"/>
<protein>
    <submittedName>
        <fullName evidence="1">Uncharacterized protein</fullName>
    </submittedName>
</protein>
<dbReference type="Proteomes" id="UP000247973">
    <property type="component" value="Unassembled WGS sequence"/>
</dbReference>